<evidence type="ECO:0000313" key="2">
    <source>
        <dbReference type="EMBL" id="EOY09196.1"/>
    </source>
</evidence>
<dbReference type="Pfam" id="PF00201">
    <property type="entry name" value="UDPGT"/>
    <property type="match status" value="1"/>
</dbReference>
<dbReference type="Proteomes" id="UP000026915">
    <property type="component" value="Chromosome 5"/>
</dbReference>
<dbReference type="InParanoid" id="A0A061EWN8"/>
<evidence type="ECO:0000313" key="3">
    <source>
        <dbReference type="Proteomes" id="UP000026915"/>
    </source>
</evidence>
<dbReference type="Gene3D" id="3.40.50.2000">
    <property type="entry name" value="Glycogen Phosphorylase B"/>
    <property type="match status" value="1"/>
</dbReference>
<dbReference type="AlphaFoldDB" id="A0A061EWN8"/>
<dbReference type="HOGENOM" id="CLU_2077364_0_0_1"/>
<dbReference type="eggNOG" id="KOG1192">
    <property type="taxonomic scope" value="Eukaryota"/>
</dbReference>
<protein>
    <submittedName>
        <fullName evidence="2">Uncharacterized protein</fullName>
    </submittedName>
</protein>
<evidence type="ECO:0000256" key="1">
    <source>
        <dbReference type="ARBA" id="ARBA00022679"/>
    </source>
</evidence>
<dbReference type="Gramene" id="EOY09196">
    <property type="protein sequence ID" value="EOY09196"/>
    <property type="gene ID" value="TCM_024596"/>
</dbReference>
<dbReference type="GO" id="GO:1901135">
    <property type="term" value="P:carbohydrate derivative metabolic process"/>
    <property type="evidence" value="ECO:0007669"/>
    <property type="project" value="UniProtKB-ARBA"/>
</dbReference>
<dbReference type="PANTHER" id="PTHR48044">
    <property type="entry name" value="GLYCOSYLTRANSFERASE"/>
    <property type="match status" value="1"/>
</dbReference>
<dbReference type="GO" id="GO:0008194">
    <property type="term" value="F:UDP-glycosyltransferase activity"/>
    <property type="evidence" value="ECO:0007669"/>
    <property type="project" value="InterPro"/>
</dbReference>
<name>A0A061EWN8_THECC</name>
<proteinExistence type="predicted"/>
<dbReference type="EMBL" id="CM001883">
    <property type="protein sequence ID" value="EOY09196.1"/>
    <property type="molecule type" value="Genomic_DNA"/>
</dbReference>
<dbReference type="InterPro" id="IPR002213">
    <property type="entry name" value="UDP_glucos_trans"/>
</dbReference>
<organism evidence="2 3">
    <name type="scientific">Theobroma cacao</name>
    <name type="common">Cacao</name>
    <name type="synonym">Cocoa</name>
    <dbReference type="NCBI Taxonomy" id="3641"/>
    <lineage>
        <taxon>Eukaryota</taxon>
        <taxon>Viridiplantae</taxon>
        <taxon>Streptophyta</taxon>
        <taxon>Embryophyta</taxon>
        <taxon>Tracheophyta</taxon>
        <taxon>Spermatophyta</taxon>
        <taxon>Magnoliopsida</taxon>
        <taxon>eudicotyledons</taxon>
        <taxon>Gunneridae</taxon>
        <taxon>Pentapetalae</taxon>
        <taxon>rosids</taxon>
        <taxon>malvids</taxon>
        <taxon>Malvales</taxon>
        <taxon>Malvaceae</taxon>
        <taxon>Byttnerioideae</taxon>
        <taxon>Theobroma</taxon>
    </lineage>
</organism>
<dbReference type="SUPFAM" id="SSF53756">
    <property type="entry name" value="UDP-Glycosyltransferase/glycogen phosphorylase"/>
    <property type="match status" value="1"/>
</dbReference>
<accession>A0A061EWN8</accession>
<gene>
    <name evidence="2" type="ORF">TCM_024596</name>
</gene>
<reference evidence="2 3" key="1">
    <citation type="journal article" date="2013" name="Genome Biol.">
        <title>The genome sequence of the most widely cultivated cacao type and its use to identify candidate genes regulating pod color.</title>
        <authorList>
            <person name="Motamayor J.C."/>
            <person name="Mockaitis K."/>
            <person name="Schmutz J."/>
            <person name="Haiminen N."/>
            <person name="Iii D.L."/>
            <person name="Cornejo O."/>
            <person name="Findley S.D."/>
            <person name="Zheng P."/>
            <person name="Utro F."/>
            <person name="Royaert S."/>
            <person name="Saski C."/>
            <person name="Jenkins J."/>
            <person name="Podicheti R."/>
            <person name="Zhao M."/>
            <person name="Scheffler B.E."/>
            <person name="Stack J.C."/>
            <person name="Feltus F.A."/>
            <person name="Mustiga G.M."/>
            <person name="Amores F."/>
            <person name="Phillips W."/>
            <person name="Marelli J.P."/>
            <person name="May G.D."/>
            <person name="Shapiro H."/>
            <person name="Ma J."/>
            <person name="Bustamante C.D."/>
            <person name="Schnell R.J."/>
            <person name="Main D."/>
            <person name="Gilbert D."/>
            <person name="Parida L."/>
            <person name="Kuhn D.N."/>
        </authorList>
    </citation>
    <scope>NUCLEOTIDE SEQUENCE [LARGE SCALE GENOMIC DNA]</scope>
    <source>
        <strain evidence="3">cv. Matina 1-6</strain>
    </source>
</reference>
<keyword evidence="3" id="KW-1185">Reference proteome</keyword>
<sequence length="118" mass="13888">MVLKRKFWHTHQTGGFMSHCGWNSYMENIRMGVPIAAWPMHSDQPMNALLVKLLLKIELIVWEWAPRELKVTSSAIKERVQCCLYRKVLESLLTMKVVGNFPVRNSTTRLFYLWCSYP</sequence>
<keyword evidence="1" id="KW-0808">Transferase</keyword>
<dbReference type="PANTHER" id="PTHR48044:SF22">
    <property type="entry name" value="GLYCOSYLTRANSFERASE"/>
    <property type="match status" value="1"/>
</dbReference>